<dbReference type="EMBL" id="JAATEN010000007">
    <property type="protein sequence ID" value="NJQ01255.1"/>
    <property type="molecule type" value="Genomic_DNA"/>
</dbReference>
<organism evidence="4 5">
    <name type="scientific">Streptomyces zingiberis</name>
    <dbReference type="NCBI Taxonomy" id="2053010"/>
    <lineage>
        <taxon>Bacteria</taxon>
        <taxon>Bacillati</taxon>
        <taxon>Actinomycetota</taxon>
        <taxon>Actinomycetes</taxon>
        <taxon>Kitasatosporales</taxon>
        <taxon>Streptomycetaceae</taxon>
        <taxon>Streptomyces</taxon>
    </lineage>
</organism>
<dbReference type="Proteomes" id="UP000695264">
    <property type="component" value="Unassembled WGS sequence"/>
</dbReference>
<sequence>MDTQQPATPPPTTATRRPPGPPGPPEPPGPDRRSRLAWLDHLRIALTILVVLHHAAQPYGPADWWYVEGQPRTPALATLSAVDGAFFMSLFFFVSAFFVPASHRRHGTGAFLKSRLIRLGIPVAVGALTIVPGLMYAYYVHYRGYPALSFPAYFTDVYLGLGEKPAGWTGPSWPDLQFGHLWFIQNLLAYTVLYVLCSRLGRLLRRRPGRAARVRPPRPAPGHRALLALTAAVTAATYLIRLEYPLDTWIPVLDFLQVEPARLPQYATFFTLGVLAHRYDWPDRFEARVGWVWLGGGLAGVALLFGIGADSALFGPGGSGGPALAWAAYESALCVALCVGLLTAFREAGFRGGRWTRELAADSYAVYIVHVPLVVAVQYHLAGRGLPPAGAWATAGALGLVSAFLLAAGLRRLPGFRRVL</sequence>
<feature type="transmembrane region" description="Helical" evidence="2">
    <location>
        <begin position="76"/>
        <end position="99"/>
    </location>
</feature>
<keyword evidence="2" id="KW-0812">Transmembrane</keyword>
<proteinExistence type="predicted"/>
<dbReference type="InterPro" id="IPR002656">
    <property type="entry name" value="Acyl_transf_3_dom"/>
</dbReference>
<dbReference type="InterPro" id="IPR050623">
    <property type="entry name" value="Glucan_succinyl_AcylTrfase"/>
</dbReference>
<protein>
    <submittedName>
        <fullName evidence="4">Acyltransferase</fullName>
    </submittedName>
</protein>
<accession>A0ABX1BZE7</accession>
<comment type="caution">
    <text evidence="4">The sequence shown here is derived from an EMBL/GenBank/DDBJ whole genome shotgun (WGS) entry which is preliminary data.</text>
</comment>
<reference evidence="4 5" key="1">
    <citation type="submission" date="2020-03" db="EMBL/GenBank/DDBJ databases">
        <title>WGS of actinomycetes isolated from Thailand.</title>
        <authorList>
            <person name="Thawai C."/>
        </authorList>
    </citation>
    <scope>NUCLEOTIDE SEQUENCE [LARGE SCALE GENOMIC DNA]</scope>
    <source>
        <strain evidence="4 5">PLAI 1-29</strain>
    </source>
</reference>
<dbReference type="Pfam" id="PF01757">
    <property type="entry name" value="Acyl_transf_3"/>
    <property type="match status" value="1"/>
</dbReference>
<keyword evidence="4" id="KW-0012">Acyltransferase</keyword>
<evidence type="ECO:0000256" key="1">
    <source>
        <dbReference type="SAM" id="MobiDB-lite"/>
    </source>
</evidence>
<feature type="transmembrane region" description="Helical" evidence="2">
    <location>
        <begin position="364"/>
        <end position="383"/>
    </location>
</feature>
<dbReference type="PANTHER" id="PTHR36927">
    <property type="entry name" value="BLR4337 PROTEIN"/>
    <property type="match status" value="1"/>
</dbReference>
<gene>
    <name evidence="4" type="ORF">HCK00_12120</name>
</gene>
<feature type="region of interest" description="Disordered" evidence="1">
    <location>
        <begin position="1"/>
        <end position="33"/>
    </location>
</feature>
<evidence type="ECO:0000256" key="2">
    <source>
        <dbReference type="SAM" id="Phobius"/>
    </source>
</evidence>
<feature type="transmembrane region" description="Helical" evidence="2">
    <location>
        <begin position="326"/>
        <end position="344"/>
    </location>
</feature>
<keyword evidence="2" id="KW-1133">Transmembrane helix</keyword>
<feature type="transmembrane region" description="Helical" evidence="2">
    <location>
        <begin position="36"/>
        <end position="56"/>
    </location>
</feature>
<evidence type="ECO:0000313" key="4">
    <source>
        <dbReference type="EMBL" id="NJQ01255.1"/>
    </source>
</evidence>
<keyword evidence="4" id="KW-0808">Transferase</keyword>
<dbReference type="PANTHER" id="PTHR36927:SF4">
    <property type="entry name" value="BLR5718 PROTEIN"/>
    <property type="match status" value="1"/>
</dbReference>
<dbReference type="GO" id="GO:0016746">
    <property type="term" value="F:acyltransferase activity"/>
    <property type="evidence" value="ECO:0007669"/>
    <property type="project" value="UniProtKB-KW"/>
</dbReference>
<dbReference type="RefSeq" id="WP_168101845.1">
    <property type="nucleotide sequence ID" value="NZ_JAATEN010000007.1"/>
</dbReference>
<feature type="transmembrane region" description="Helical" evidence="2">
    <location>
        <begin position="389"/>
        <end position="410"/>
    </location>
</feature>
<feature type="transmembrane region" description="Helical" evidence="2">
    <location>
        <begin position="119"/>
        <end position="139"/>
    </location>
</feature>
<feature type="transmembrane region" description="Helical" evidence="2">
    <location>
        <begin position="182"/>
        <end position="204"/>
    </location>
</feature>
<evidence type="ECO:0000259" key="3">
    <source>
        <dbReference type="Pfam" id="PF01757"/>
    </source>
</evidence>
<feature type="transmembrane region" description="Helical" evidence="2">
    <location>
        <begin position="291"/>
        <end position="314"/>
    </location>
</feature>
<feature type="compositionally biased region" description="Pro residues" evidence="1">
    <location>
        <begin position="7"/>
        <end position="28"/>
    </location>
</feature>
<name>A0ABX1BZE7_9ACTN</name>
<keyword evidence="2" id="KW-0472">Membrane</keyword>
<evidence type="ECO:0000313" key="5">
    <source>
        <dbReference type="Proteomes" id="UP000695264"/>
    </source>
</evidence>
<keyword evidence="5" id="KW-1185">Reference proteome</keyword>
<feature type="domain" description="Acyltransferase 3" evidence="3">
    <location>
        <begin position="37"/>
        <end position="407"/>
    </location>
</feature>